<feature type="domain" description="Topo IA-type catalytic" evidence="8">
    <location>
        <begin position="132"/>
        <end position="565"/>
    </location>
</feature>
<dbReference type="InterPro" id="IPR006171">
    <property type="entry name" value="TOPRIM_dom"/>
</dbReference>
<dbReference type="Gene3D" id="1.10.460.10">
    <property type="entry name" value="Topoisomerase I, domain 2"/>
    <property type="match status" value="2"/>
</dbReference>
<evidence type="ECO:0000256" key="5">
    <source>
        <dbReference type="ARBA" id="ARBA00023125"/>
    </source>
</evidence>
<dbReference type="InterPro" id="IPR023406">
    <property type="entry name" value="Topo_IA_AS"/>
</dbReference>
<keyword evidence="5" id="KW-0238">DNA-binding</keyword>
<dbReference type="PROSITE" id="PS00396">
    <property type="entry name" value="TOPO_IA_1"/>
    <property type="match status" value="1"/>
</dbReference>
<dbReference type="SUPFAM" id="SSF56712">
    <property type="entry name" value="Prokaryotic type I DNA topoisomerase"/>
    <property type="match status" value="1"/>
</dbReference>
<dbReference type="GO" id="GO:0006265">
    <property type="term" value="P:DNA topological change"/>
    <property type="evidence" value="ECO:0007669"/>
    <property type="project" value="InterPro"/>
</dbReference>
<dbReference type="SMART" id="SM00437">
    <property type="entry name" value="TOP1Ac"/>
    <property type="match status" value="1"/>
</dbReference>
<dbReference type="PANTHER" id="PTHR42785">
    <property type="entry name" value="DNA TOPOISOMERASE, TYPE IA, CORE"/>
    <property type="match status" value="1"/>
</dbReference>
<dbReference type="InterPro" id="IPR013497">
    <property type="entry name" value="Topo_IA_cen"/>
</dbReference>
<dbReference type="Gene3D" id="3.40.50.140">
    <property type="match status" value="1"/>
</dbReference>
<dbReference type="GO" id="GO:0003917">
    <property type="term" value="F:DNA topoisomerase type I (single strand cut, ATP-independent) activity"/>
    <property type="evidence" value="ECO:0007669"/>
    <property type="project" value="UniProtKB-EC"/>
</dbReference>
<dbReference type="InterPro" id="IPR000380">
    <property type="entry name" value="Topo_IA"/>
</dbReference>
<dbReference type="Pfam" id="PF01131">
    <property type="entry name" value="Topoisom_bac"/>
    <property type="match status" value="1"/>
</dbReference>
<dbReference type="CDD" id="cd00186">
    <property type="entry name" value="TOP1Ac"/>
    <property type="match status" value="1"/>
</dbReference>
<dbReference type="PRINTS" id="PR00417">
    <property type="entry name" value="PRTPISMRASEI"/>
</dbReference>
<comment type="similarity">
    <text evidence="2">Belongs to the type IA topoisomerase family.</text>
</comment>
<dbReference type="SMART" id="SM00436">
    <property type="entry name" value="TOP1Bc"/>
    <property type="match status" value="1"/>
</dbReference>
<evidence type="ECO:0000256" key="4">
    <source>
        <dbReference type="ARBA" id="ARBA00023029"/>
    </source>
</evidence>
<reference evidence="9" key="1">
    <citation type="journal article" date="2020" name="Nature">
        <title>Giant virus diversity and host interactions through global metagenomics.</title>
        <authorList>
            <person name="Schulz F."/>
            <person name="Roux S."/>
            <person name="Paez-Espino D."/>
            <person name="Jungbluth S."/>
            <person name="Walsh D.A."/>
            <person name="Denef V.J."/>
            <person name="McMahon K.D."/>
            <person name="Konstantinidis K.T."/>
            <person name="Eloe-Fadrosh E.A."/>
            <person name="Kyrpides N.C."/>
            <person name="Woyke T."/>
        </authorList>
    </citation>
    <scope>NUCLEOTIDE SEQUENCE</scope>
    <source>
        <strain evidence="9">GVMAG-M-3300023179-132</strain>
    </source>
</reference>
<dbReference type="Gene3D" id="1.10.290.10">
    <property type="entry name" value="Topoisomerase I, domain 4"/>
    <property type="match status" value="1"/>
</dbReference>
<dbReference type="InterPro" id="IPR003602">
    <property type="entry name" value="Topo_IA_DNA-bd_dom"/>
</dbReference>
<dbReference type="GO" id="GO:0003677">
    <property type="term" value="F:DNA binding"/>
    <property type="evidence" value="ECO:0007669"/>
    <property type="project" value="UniProtKB-KW"/>
</dbReference>
<dbReference type="Gene3D" id="2.70.20.10">
    <property type="entry name" value="Topoisomerase I, domain 3"/>
    <property type="match status" value="1"/>
</dbReference>
<feature type="domain" description="Toprim" evidence="7">
    <location>
        <begin position="9"/>
        <end position="116"/>
    </location>
</feature>
<evidence type="ECO:0000256" key="2">
    <source>
        <dbReference type="ARBA" id="ARBA00009446"/>
    </source>
</evidence>
<dbReference type="EMBL" id="MN739735">
    <property type="protein sequence ID" value="QHT23795.1"/>
    <property type="molecule type" value="Genomic_DNA"/>
</dbReference>
<proteinExistence type="inferred from homology"/>
<dbReference type="Pfam" id="PF01751">
    <property type="entry name" value="Toprim"/>
    <property type="match status" value="1"/>
</dbReference>
<evidence type="ECO:0000256" key="3">
    <source>
        <dbReference type="ARBA" id="ARBA00012891"/>
    </source>
</evidence>
<dbReference type="SMART" id="SM00493">
    <property type="entry name" value="TOPRIM"/>
    <property type="match status" value="1"/>
</dbReference>
<dbReference type="InterPro" id="IPR013826">
    <property type="entry name" value="Topo_IA_cen_sub3"/>
</dbReference>
<dbReference type="PROSITE" id="PS50880">
    <property type="entry name" value="TOPRIM"/>
    <property type="match status" value="1"/>
</dbReference>
<dbReference type="PROSITE" id="PS52039">
    <property type="entry name" value="TOPO_IA_2"/>
    <property type="match status" value="1"/>
</dbReference>
<dbReference type="EC" id="5.6.2.1" evidence="3"/>
<organism evidence="9">
    <name type="scientific">viral metagenome</name>
    <dbReference type="NCBI Taxonomy" id="1070528"/>
    <lineage>
        <taxon>unclassified sequences</taxon>
        <taxon>metagenomes</taxon>
        <taxon>organismal metagenomes</taxon>
    </lineage>
</organism>
<evidence type="ECO:0000259" key="7">
    <source>
        <dbReference type="PROSITE" id="PS50880"/>
    </source>
</evidence>
<evidence type="ECO:0000313" key="9">
    <source>
        <dbReference type="EMBL" id="QHT23795.1"/>
    </source>
</evidence>
<dbReference type="InterPro" id="IPR013825">
    <property type="entry name" value="Topo_IA_cen_sub2"/>
</dbReference>
<evidence type="ECO:0000259" key="8">
    <source>
        <dbReference type="PROSITE" id="PS52039"/>
    </source>
</evidence>
<accession>A0A6C0E8P8</accession>
<name>A0A6C0E8P8_9ZZZZ</name>
<dbReference type="InterPro" id="IPR003601">
    <property type="entry name" value="Topo_IA_2"/>
</dbReference>
<dbReference type="PANTHER" id="PTHR42785:SF1">
    <property type="entry name" value="DNA TOPOISOMERASE"/>
    <property type="match status" value="1"/>
</dbReference>
<keyword evidence="6" id="KW-0413">Isomerase</keyword>
<dbReference type="InterPro" id="IPR013824">
    <property type="entry name" value="Topo_IA_cen_sub1"/>
</dbReference>
<sequence>MKSYAKLPTSVIIVESPSKCKLIEKYTGMRCVATCGHLCEIASLANVNANNGFDVKYTILDSKKAQYKLLKEEIQKADEVILATDDDREGEAIAWHVARLFKLDMGKTKRILFHEITESALQNALRKPGYLNMNVVNAQRARQVLDLLVGYKISPMLWKEFSNESLSAGRCQTPALRIVYDKHVEPSNETNSYHVVGYFTSLNLKFSLDRTFENKDDALVFLNSCIDAKFKYTCSAPVKKTYKPPKPLTTSSIQQACSNQLHLSPKDTMRILQHLYESGYITYMRTDSQQYSSEFISSVKKAITDKHGIRFVNAEFATDADDKCAHEAIRPTNIGLEELSDLMDAKERKVYNIVWTTTMQSLMAESTSMKITAKIGCDSDCAFTYDSEAVEFLGWKIVSGDTSDEKAYQLLQTMRSIEKYNKIAALCVYSRFKTHLTEAKLVNLLEDKGIGRPSTFASLVDKIQERVYVKKDSIKGRSVTCKEYELIDSVISEIETTREVGGESNKLIIQQVGLDVIVFLYKNFAELFDYDYTQRMEKDLDSVSNGEKVWTTLCDDCVQQLDKIINKYKGENPNNEICIGKFEGHDLILKKGKFGLYANWGANNKSLKEFGNRPLENITFDEVEQVLVKNNTNVLREISNTISIRKSAKGEYIFYKLPKMKKPSFFSLAGFDHDFATCDIELIKSWVKTKYNIF</sequence>
<dbReference type="InterPro" id="IPR023405">
    <property type="entry name" value="Topo_IA_core_domain"/>
</dbReference>
<protein>
    <recommendedName>
        <fullName evidence="3">DNA topoisomerase</fullName>
        <ecNumber evidence="3">5.6.2.1</ecNumber>
    </recommendedName>
</protein>
<keyword evidence="4" id="KW-0799">Topoisomerase</keyword>
<dbReference type="AlphaFoldDB" id="A0A6C0E8P8"/>
<comment type="catalytic activity">
    <reaction evidence="1">
        <text>ATP-independent breakage of single-stranded DNA, followed by passage and rejoining.</text>
        <dbReference type="EC" id="5.6.2.1"/>
    </reaction>
</comment>
<evidence type="ECO:0000256" key="6">
    <source>
        <dbReference type="ARBA" id="ARBA00023235"/>
    </source>
</evidence>
<evidence type="ECO:0000256" key="1">
    <source>
        <dbReference type="ARBA" id="ARBA00000213"/>
    </source>
</evidence>